<evidence type="ECO:0000259" key="1">
    <source>
        <dbReference type="Pfam" id="PF01498"/>
    </source>
</evidence>
<dbReference type="GO" id="GO:0006313">
    <property type="term" value="P:DNA transposition"/>
    <property type="evidence" value="ECO:0007669"/>
    <property type="project" value="InterPro"/>
</dbReference>
<dbReference type="GeneTree" id="ENSGT01150000286914"/>
<organism evidence="2">
    <name type="scientific">Xenopus tropicalis</name>
    <name type="common">Western clawed frog</name>
    <name type="synonym">Silurana tropicalis</name>
    <dbReference type="NCBI Taxonomy" id="8364"/>
    <lineage>
        <taxon>Eukaryota</taxon>
        <taxon>Metazoa</taxon>
        <taxon>Chordata</taxon>
        <taxon>Craniata</taxon>
        <taxon>Vertebrata</taxon>
        <taxon>Euteleostomi</taxon>
        <taxon>Amphibia</taxon>
        <taxon>Batrachia</taxon>
        <taxon>Anura</taxon>
        <taxon>Pipoidea</taxon>
        <taxon>Pipidae</taxon>
        <taxon>Xenopodinae</taxon>
        <taxon>Xenopus</taxon>
        <taxon>Silurana</taxon>
    </lineage>
</organism>
<reference evidence="2" key="1">
    <citation type="journal article" date="2010" name="Science">
        <title>The genome of the Western clawed frog Xenopus tropicalis.</title>
        <authorList>
            <person name="Hellsten U."/>
            <person name="Harland R.M."/>
            <person name="Gilchrist M.J."/>
            <person name="Hendrix D."/>
            <person name="Jurka J."/>
            <person name="Kapitonov V."/>
            <person name="Ovcharenko I."/>
            <person name="Putnam N.H."/>
            <person name="Shu S."/>
            <person name="Taher L."/>
            <person name="Blitz I.L."/>
            <person name="Blumberg B."/>
            <person name="Dichmann D.S."/>
            <person name="Dubchak I."/>
            <person name="Amaya E."/>
            <person name="Detter J.C."/>
            <person name="Fletcher R."/>
            <person name="Gerhard D.S."/>
            <person name="Goodstein D."/>
            <person name="Graves T."/>
            <person name="Grigoriev I.V."/>
            <person name="Grimwood J."/>
            <person name="Kawashima T."/>
            <person name="Lindquist E."/>
            <person name="Lucas S.M."/>
            <person name="Mead P.E."/>
            <person name="Mitros T."/>
            <person name="Ogino H."/>
            <person name="Ohta Y."/>
            <person name="Poliakov A.V."/>
            <person name="Pollet N."/>
            <person name="Robert J."/>
            <person name="Salamov A."/>
            <person name="Sater A.K."/>
            <person name="Schmutz J."/>
            <person name="Terry A."/>
            <person name="Vize P.D."/>
            <person name="Warren W.C."/>
            <person name="Wells D."/>
            <person name="Wills A."/>
            <person name="Wilson R.K."/>
            <person name="Zimmerman L.B."/>
            <person name="Zorn A.M."/>
            <person name="Grainger R."/>
            <person name="Grammer T."/>
            <person name="Khokha M.K."/>
            <person name="Richardson P.M."/>
            <person name="Rokhsar D.S."/>
        </authorList>
    </citation>
    <scope>NUCLEOTIDE SEQUENCE [LARGE SCALE GENOMIC DNA]</scope>
    <source>
        <strain evidence="2">Nigerian</strain>
    </source>
</reference>
<proteinExistence type="predicted"/>
<reference evidence="2" key="2">
    <citation type="submission" date="2021-03" db="UniProtKB">
        <authorList>
            <consortium name="Ensembl"/>
        </authorList>
    </citation>
    <scope>IDENTIFICATION</scope>
</reference>
<feature type="domain" description="Transposase Tc1-like" evidence="1">
    <location>
        <begin position="32"/>
        <end position="103"/>
    </location>
</feature>
<dbReference type="InterPro" id="IPR002492">
    <property type="entry name" value="Transposase_Tc1-like"/>
</dbReference>
<dbReference type="GO" id="GO:0003677">
    <property type="term" value="F:DNA binding"/>
    <property type="evidence" value="ECO:0007669"/>
    <property type="project" value="InterPro"/>
</dbReference>
<dbReference type="Gene3D" id="3.30.420.10">
    <property type="entry name" value="Ribonuclease H-like superfamily/Ribonuclease H"/>
    <property type="match status" value="1"/>
</dbReference>
<dbReference type="Pfam" id="PF01498">
    <property type="entry name" value="HTH_Tnp_Tc3_2"/>
    <property type="match status" value="1"/>
</dbReference>
<dbReference type="GO" id="GO:0015074">
    <property type="term" value="P:DNA integration"/>
    <property type="evidence" value="ECO:0007669"/>
    <property type="project" value="InterPro"/>
</dbReference>
<dbReference type="AlphaFoldDB" id="A0A803JTN5"/>
<name>A0A803JTN5_XENTR</name>
<dbReference type="InParanoid" id="A0A803JTN5"/>
<dbReference type="Ensembl" id="ENSXETT00000116619">
    <property type="protein sequence ID" value="ENSXETP00000111330"/>
    <property type="gene ID" value="ENSXETG00000044178"/>
</dbReference>
<evidence type="ECO:0000313" key="2">
    <source>
        <dbReference type="Ensembl" id="ENSXETP00000111330"/>
    </source>
</evidence>
<accession>A0A803JTN5</accession>
<protein>
    <recommendedName>
        <fullName evidence="1">Transposase Tc1-like domain-containing protein</fullName>
    </recommendedName>
</protein>
<dbReference type="InterPro" id="IPR036397">
    <property type="entry name" value="RNaseH_sf"/>
</dbReference>
<sequence length="122" mass="14077">MVRHIVYKWRKFSAAATLPRSGHPVKVTARAQRRMLNEVKKNPRVSAKDLQKCLASANIPVSKSTIRKTLNKNGFHGRIPQRKPLLSKKNIAADLKFAKENLDVPQQYWQNILWIDETINYS</sequence>